<dbReference type="AlphaFoldDB" id="A0A8X6GKT0"/>
<evidence type="ECO:0000256" key="1">
    <source>
        <dbReference type="SAM" id="MobiDB-lite"/>
    </source>
</evidence>
<comment type="caution">
    <text evidence="2">The sequence shown here is derived from an EMBL/GenBank/DDBJ whole genome shotgun (WGS) entry which is preliminary data.</text>
</comment>
<protein>
    <submittedName>
        <fullName evidence="2">Uncharacterized protein</fullName>
    </submittedName>
</protein>
<feature type="region of interest" description="Disordered" evidence="1">
    <location>
        <begin position="1"/>
        <end position="23"/>
    </location>
</feature>
<organism evidence="2 3">
    <name type="scientific">Trichonephila clavata</name>
    <name type="common">Joro spider</name>
    <name type="synonym">Nephila clavata</name>
    <dbReference type="NCBI Taxonomy" id="2740835"/>
    <lineage>
        <taxon>Eukaryota</taxon>
        <taxon>Metazoa</taxon>
        <taxon>Ecdysozoa</taxon>
        <taxon>Arthropoda</taxon>
        <taxon>Chelicerata</taxon>
        <taxon>Arachnida</taxon>
        <taxon>Araneae</taxon>
        <taxon>Araneomorphae</taxon>
        <taxon>Entelegynae</taxon>
        <taxon>Araneoidea</taxon>
        <taxon>Nephilidae</taxon>
        <taxon>Trichonephila</taxon>
    </lineage>
</organism>
<evidence type="ECO:0000313" key="2">
    <source>
        <dbReference type="EMBL" id="GFR06407.1"/>
    </source>
</evidence>
<keyword evidence="3" id="KW-1185">Reference proteome</keyword>
<accession>A0A8X6GKT0</accession>
<name>A0A8X6GKT0_TRICU</name>
<reference evidence="2" key="1">
    <citation type="submission" date="2020-07" db="EMBL/GenBank/DDBJ databases">
        <title>Multicomponent nature underlies the extraordinary mechanical properties of spider dragline silk.</title>
        <authorList>
            <person name="Kono N."/>
            <person name="Nakamura H."/>
            <person name="Mori M."/>
            <person name="Yoshida Y."/>
            <person name="Ohtoshi R."/>
            <person name="Malay A.D."/>
            <person name="Moran D.A.P."/>
            <person name="Tomita M."/>
            <person name="Numata K."/>
            <person name="Arakawa K."/>
        </authorList>
    </citation>
    <scope>NUCLEOTIDE SEQUENCE</scope>
</reference>
<proteinExistence type="predicted"/>
<evidence type="ECO:0000313" key="3">
    <source>
        <dbReference type="Proteomes" id="UP000887116"/>
    </source>
</evidence>
<sequence>MARVRYFAGHKPKAHPTEDIRHSRMNNSSGELLSVECYFTIALVDKEYVRFVSGSDAQWDNLGNSIHWLRMLIA</sequence>
<dbReference type="Proteomes" id="UP000887116">
    <property type="component" value="Unassembled WGS sequence"/>
</dbReference>
<dbReference type="EMBL" id="BMAO01006147">
    <property type="protein sequence ID" value="GFR06407.1"/>
    <property type="molecule type" value="Genomic_DNA"/>
</dbReference>
<gene>
    <name evidence="2" type="ORF">TNCT_493861</name>
</gene>